<dbReference type="PANTHER" id="PTHR15020">
    <property type="entry name" value="FLAVIN REDUCTASE-RELATED"/>
    <property type="match status" value="1"/>
</dbReference>
<protein>
    <submittedName>
        <fullName evidence="3">NAD(P)H-binding protein</fullName>
    </submittedName>
</protein>
<dbReference type="Pfam" id="PF13460">
    <property type="entry name" value="NAD_binding_10"/>
    <property type="match status" value="1"/>
</dbReference>
<evidence type="ECO:0000313" key="3">
    <source>
        <dbReference type="EMBL" id="ULN53571.1"/>
    </source>
</evidence>
<dbReference type="RefSeq" id="WP_240171822.1">
    <property type="nucleotide sequence ID" value="NZ_CP092365.1"/>
</dbReference>
<accession>A0ABY3U4B1</accession>
<dbReference type="Proteomes" id="UP001055200">
    <property type="component" value="Chromosome"/>
</dbReference>
<dbReference type="Gene3D" id="3.40.50.720">
    <property type="entry name" value="NAD(P)-binding Rossmann-like Domain"/>
    <property type="match status" value="1"/>
</dbReference>
<proteinExistence type="predicted"/>
<dbReference type="EMBL" id="CP092365">
    <property type="protein sequence ID" value="ULN53571.1"/>
    <property type="molecule type" value="Genomic_DNA"/>
</dbReference>
<keyword evidence="4" id="KW-1185">Reference proteome</keyword>
<dbReference type="SUPFAM" id="SSF51735">
    <property type="entry name" value="NAD(P)-binding Rossmann-fold domains"/>
    <property type="match status" value="1"/>
</dbReference>
<evidence type="ECO:0000259" key="2">
    <source>
        <dbReference type="Pfam" id="PF13460"/>
    </source>
</evidence>
<dbReference type="InterPro" id="IPR016040">
    <property type="entry name" value="NAD(P)-bd_dom"/>
</dbReference>
<evidence type="ECO:0000256" key="1">
    <source>
        <dbReference type="SAM" id="MobiDB-lite"/>
    </source>
</evidence>
<sequence length="236" mass="24232">MARIIVFGGHGKVALHLNRILTERGDAVTAVFRNPDHSEEVAVTGAAPLVGDIEQLDTAALAELIGGHDAVVFAAGAGGGNPERTYAVDRDAAIRVIDATRSAGVRRFVMVSYFGADPDHGVPSDNAFYPYAEAKAAADAHLRATDLDWTVLGPSRLTLDPATGTIALGTRGDGDTAGDKAGDKAEVSRENVALVIAAALAPDTGGATVGRTIEFNDGPTPIAEALTGRPGPDATR</sequence>
<feature type="region of interest" description="Disordered" evidence="1">
    <location>
        <begin position="215"/>
        <end position="236"/>
    </location>
</feature>
<organism evidence="3 4">
    <name type="scientific">Mycolicibacillus parakoreensis</name>
    <dbReference type="NCBI Taxonomy" id="1069221"/>
    <lineage>
        <taxon>Bacteria</taxon>
        <taxon>Bacillati</taxon>
        <taxon>Actinomycetota</taxon>
        <taxon>Actinomycetes</taxon>
        <taxon>Mycobacteriales</taxon>
        <taxon>Mycobacteriaceae</taxon>
        <taxon>Mycolicibacillus</taxon>
    </lineage>
</organism>
<reference evidence="3" key="1">
    <citation type="submission" date="2022-08" db="EMBL/GenBank/DDBJ databases">
        <title>Complete genome sequence of 14 non-tuberculosis mycobacteria type-strains.</title>
        <authorList>
            <person name="Igarashi Y."/>
            <person name="Osugi A."/>
            <person name="Mitarai S."/>
        </authorList>
    </citation>
    <scope>NUCLEOTIDE SEQUENCE</scope>
    <source>
        <strain evidence="3">DSM 45575</strain>
    </source>
</reference>
<gene>
    <name evidence="3" type="ORF">MIU77_04360</name>
</gene>
<evidence type="ECO:0000313" key="4">
    <source>
        <dbReference type="Proteomes" id="UP001055200"/>
    </source>
</evidence>
<dbReference type="PANTHER" id="PTHR15020:SF50">
    <property type="entry name" value="UPF0659 PROTEIN YMR090W"/>
    <property type="match status" value="1"/>
</dbReference>
<name>A0ABY3U4B1_9MYCO</name>
<dbReference type="InterPro" id="IPR036291">
    <property type="entry name" value="NAD(P)-bd_dom_sf"/>
</dbReference>
<feature type="domain" description="NAD(P)-binding" evidence="2">
    <location>
        <begin position="8"/>
        <end position="201"/>
    </location>
</feature>